<feature type="region of interest" description="Disordered" evidence="1">
    <location>
        <begin position="1"/>
        <end position="77"/>
    </location>
</feature>
<accession>A0A6J5Q9S4</accession>
<evidence type="ECO:0000313" key="3">
    <source>
        <dbReference type="EMBL" id="CAB4195368.1"/>
    </source>
</evidence>
<evidence type="ECO:0000256" key="1">
    <source>
        <dbReference type="SAM" id="MobiDB-lite"/>
    </source>
</evidence>
<sequence length="77" mass="7998">MVAISLHKQMAMGKGYPKAKKIASDPSPTPGLPDANYKTVPKMKTEKVTGEGGGNGGTNSQRGKGPNQISTVMGGRR</sequence>
<proteinExistence type="predicted"/>
<name>A0A6J5Q9S4_9CAUD</name>
<gene>
    <name evidence="2" type="ORF">UFOVP1068_40</name>
    <name evidence="3" type="ORF">UFOVP1300_9</name>
</gene>
<reference evidence="2" key="1">
    <citation type="submission" date="2020-05" db="EMBL/GenBank/DDBJ databases">
        <authorList>
            <person name="Chiriac C."/>
            <person name="Salcher M."/>
            <person name="Ghai R."/>
            <person name="Kavagutti S V."/>
        </authorList>
    </citation>
    <scope>NUCLEOTIDE SEQUENCE</scope>
</reference>
<protein>
    <submittedName>
        <fullName evidence="2">Uncharacterized protein</fullName>
    </submittedName>
</protein>
<dbReference type="EMBL" id="LR797013">
    <property type="protein sequence ID" value="CAB4181460.1"/>
    <property type="molecule type" value="Genomic_DNA"/>
</dbReference>
<dbReference type="EMBL" id="LR797243">
    <property type="protein sequence ID" value="CAB4195368.1"/>
    <property type="molecule type" value="Genomic_DNA"/>
</dbReference>
<evidence type="ECO:0000313" key="2">
    <source>
        <dbReference type="EMBL" id="CAB4181460.1"/>
    </source>
</evidence>
<organism evidence="2">
    <name type="scientific">uncultured Caudovirales phage</name>
    <dbReference type="NCBI Taxonomy" id="2100421"/>
    <lineage>
        <taxon>Viruses</taxon>
        <taxon>Duplodnaviria</taxon>
        <taxon>Heunggongvirae</taxon>
        <taxon>Uroviricota</taxon>
        <taxon>Caudoviricetes</taxon>
        <taxon>Peduoviridae</taxon>
        <taxon>Maltschvirus</taxon>
        <taxon>Maltschvirus maltsch</taxon>
    </lineage>
</organism>